<feature type="domain" description="CNNM transmembrane" evidence="13">
    <location>
        <begin position="1"/>
        <end position="199"/>
    </location>
</feature>
<dbReference type="CDD" id="cd04590">
    <property type="entry name" value="CBS_pair_CorC_HlyC_assoc"/>
    <property type="match status" value="1"/>
</dbReference>
<evidence type="ECO:0000256" key="9">
    <source>
        <dbReference type="PROSITE-ProRule" id="PRU00703"/>
    </source>
</evidence>
<sequence>MPALELVIVLCLILLNGFFAMSELAVVSARKPRLKAMADARQRGAEAALALIENPGRFLSSVQIGITLIGVLAGAFSGATLAGHLAVELRRLGIGPGLADTVAVVVVVAAVTYLSLIVGELVPKQVALRNPERIAALVARPMGLLGRIAAPAVWLLEVSSRFVLRLLGMGEQPEQRVTEEEIRQLIAEAESAGVVEPMERRMMTSVMRLADRSVRSLMTPRHEVEWLDLALDEASLRSRLLSCRHSRLPAGEGGIDELRGIVVVREALVRTLTTGRLDVMAALRPPTVVHDGMDALDALDSLKQSPTDMAIVVDEYGTFEGVLTTTDLLHAITGALGLQIGETEPDALQREDGSWLLDGMKPVEEVADLLRLPLPARRDYHTVAGFMLDRLRRIPQLGDAIEAGGWRLEVVDMDGRRIDKVLAQPRPVRPGSYRP</sequence>
<evidence type="ECO:0000256" key="8">
    <source>
        <dbReference type="ARBA" id="ARBA00023136"/>
    </source>
</evidence>
<dbReference type="Pfam" id="PF01595">
    <property type="entry name" value="CNNM"/>
    <property type="match status" value="1"/>
</dbReference>
<dbReference type="Gene3D" id="3.30.465.10">
    <property type="match status" value="1"/>
</dbReference>
<keyword evidence="8 10" id="KW-0472">Membrane</keyword>
<dbReference type="InterPro" id="IPR044751">
    <property type="entry name" value="Ion_transp-like_CBS"/>
</dbReference>
<dbReference type="InterPro" id="IPR046342">
    <property type="entry name" value="CBS_dom_sf"/>
</dbReference>
<comment type="similarity">
    <text evidence="2">Belongs to the UPF0053 family. Hemolysin C subfamily.</text>
</comment>
<dbReference type="InterPro" id="IPR036318">
    <property type="entry name" value="FAD-bd_PCMH-like_sf"/>
</dbReference>
<dbReference type="Pfam" id="PF00571">
    <property type="entry name" value="CBS"/>
    <property type="match status" value="1"/>
</dbReference>
<dbReference type="InterPro" id="IPR016169">
    <property type="entry name" value="FAD-bd_PCMH_sub2"/>
</dbReference>
<evidence type="ECO:0000313" key="14">
    <source>
        <dbReference type="EMBL" id="MEK0082539.1"/>
    </source>
</evidence>
<dbReference type="InterPro" id="IPR051676">
    <property type="entry name" value="UPF0053_domain"/>
</dbReference>
<protein>
    <submittedName>
        <fullName evidence="14">Hemolysin family protein</fullName>
    </submittedName>
</protein>
<keyword evidence="3" id="KW-1003">Cell membrane</keyword>
<dbReference type="InterPro" id="IPR005170">
    <property type="entry name" value="Transptr-assoc_dom"/>
</dbReference>
<dbReference type="PANTHER" id="PTHR43099:SF5">
    <property type="entry name" value="HLYC_CORC FAMILY TRANSPORTER"/>
    <property type="match status" value="1"/>
</dbReference>
<dbReference type="SUPFAM" id="SSF54631">
    <property type="entry name" value="CBS-domain pair"/>
    <property type="match status" value="1"/>
</dbReference>
<accession>A0ABU8XN80</accession>
<feature type="transmembrane region" description="Helical" evidence="11">
    <location>
        <begin position="64"/>
        <end position="82"/>
    </location>
</feature>
<keyword evidence="4 10" id="KW-0812">Transmembrane</keyword>
<dbReference type="Pfam" id="PF03471">
    <property type="entry name" value="CorC_HlyC"/>
    <property type="match status" value="1"/>
</dbReference>
<feature type="transmembrane region" description="Helical" evidence="11">
    <location>
        <begin position="102"/>
        <end position="122"/>
    </location>
</feature>
<evidence type="ECO:0000259" key="13">
    <source>
        <dbReference type="PROSITE" id="PS51846"/>
    </source>
</evidence>
<evidence type="ECO:0000313" key="15">
    <source>
        <dbReference type="Proteomes" id="UP001375743"/>
    </source>
</evidence>
<dbReference type="PROSITE" id="PS51371">
    <property type="entry name" value="CBS"/>
    <property type="match status" value="1"/>
</dbReference>
<comment type="caution">
    <text evidence="14">The sequence shown here is derived from an EMBL/GenBank/DDBJ whole genome shotgun (WGS) entry which is preliminary data.</text>
</comment>
<dbReference type="Gene3D" id="3.10.580.10">
    <property type="entry name" value="CBS-domain"/>
    <property type="match status" value="1"/>
</dbReference>
<evidence type="ECO:0000256" key="1">
    <source>
        <dbReference type="ARBA" id="ARBA00004651"/>
    </source>
</evidence>
<evidence type="ECO:0000256" key="5">
    <source>
        <dbReference type="ARBA" id="ARBA00022737"/>
    </source>
</evidence>
<dbReference type="EMBL" id="JBBLZC010000004">
    <property type="protein sequence ID" value="MEK0082539.1"/>
    <property type="molecule type" value="Genomic_DNA"/>
</dbReference>
<proteinExistence type="inferred from homology"/>
<evidence type="ECO:0000256" key="6">
    <source>
        <dbReference type="ARBA" id="ARBA00022989"/>
    </source>
</evidence>
<evidence type="ECO:0000256" key="7">
    <source>
        <dbReference type="ARBA" id="ARBA00023122"/>
    </source>
</evidence>
<dbReference type="PROSITE" id="PS51846">
    <property type="entry name" value="CNNM"/>
    <property type="match status" value="1"/>
</dbReference>
<evidence type="ECO:0000256" key="3">
    <source>
        <dbReference type="ARBA" id="ARBA00022475"/>
    </source>
</evidence>
<organism evidence="14 15">
    <name type="scientific">Benzoatithermus flavus</name>
    <dbReference type="NCBI Taxonomy" id="3108223"/>
    <lineage>
        <taxon>Bacteria</taxon>
        <taxon>Pseudomonadati</taxon>
        <taxon>Pseudomonadota</taxon>
        <taxon>Alphaproteobacteria</taxon>
        <taxon>Geminicoccales</taxon>
        <taxon>Geminicoccaceae</taxon>
        <taxon>Benzoatithermus</taxon>
    </lineage>
</organism>
<gene>
    <name evidence="14" type="ORF">U1T56_05215</name>
</gene>
<evidence type="ECO:0000256" key="2">
    <source>
        <dbReference type="ARBA" id="ARBA00006446"/>
    </source>
</evidence>
<reference evidence="14 15" key="1">
    <citation type="submission" date="2024-01" db="EMBL/GenBank/DDBJ databases">
        <title>Multi-omics insights into the function and evolution of sodium benzoate biodegradation pathways in Benzoatithermus flavus gen. nov., sp. nov. from hot spring.</title>
        <authorList>
            <person name="Hu C.-J."/>
            <person name="Li W.-J."/>
        </authorList>
    </citation>
    <scope>NUCLEOTIDE SEQUENCE [LARGE SCALE GENOMIC DNA]</scope>
    <source>
        <strain evidence="14 15">SYSU G07066</strain>
    </source>
</reference>
<keyword evidence="5" id="KW-0677">Repeat</keyword>
<dbReference type="InterPro" id="IPR000644">
    <property type="entry name" value="CBS_dom"/>
</dbReference>
<keyword evidence="7 9" id="KW-0129">CBS domain</keyword>
<dbReference type="InterPro" id="IPR002550">
    <property type="entry name" value="CNNM"/>
</dbReference>
<dbReference type="PANTHER" id="PTHR43099">
    <property type="entry name" value="UPF0053 PROTEIN YRKA"/>
    <property type="match status" value="1"/>
</dbReference>
<dbReference type="SMART" id="SM01091">
    <property type="entry name" value="CorC_HlyC"/>
    <property type="match status" value="1"/>
</dbReference>
<evidence type="ECO:0000256" key="10">
    <source>
        <dbReference type="PROSITE-ProRule" id="PRU01193"/>
    </source>
</evidence>
<evidence type="ECO:0000256" key="4">
    <source>
        <dbReference type="ARBA" id="ARBA00022692"/>
    </source>
</evidence>
<evidence type="ECO:0000259" key="12">
    <source>
        <dbReference type="PROSITE" id="PS51371"/>
    </source>
</evidence>
<keyword evidence="15" id="KW-1185">Reference proteome</keyword>
<feature type="domain" description="CBS" evidence="12">
    <location>
        <begin position="282"/>
        <end position="340"/>
    </location>
</feature>
<dbReference type="RefSeq" id="WP_418158393.1">
    <property type="nucleotide sequence ID" value="NZ_JBBLZC010000004.1"/>
</dbReference>
<comment type="subcellular location">
    <subcellularLocation>
        <location evidence="1">Cell membrane</location>
        <topology evidence="1">Multi-pass membrane protein</topology>
    </subcellularLocation>
</comment>
<evidence type="ECO:0000256" key="11">
    <source>
        <dbReference type="SAM" id="Phobius"/>
    </source>
</evidence>
<dbReference type="Proteomes" id="UP001375743">
    <property type="component" value="Unassembled WGS sequence"/>
</dbReference>
<feature type="transmembrane region" description="Helical" evidence="11">
    <location>
        <begin position="6"/>
        <end position="27"/>
    </location>
</feature>
<keyword evidence="6 10" id="KW-1133">Transmembrane helix</keyword>
<feature type="transmembrane region" description="Helical" evidence="11">
    <location>
        <begin position="134"/>
        <end position="156"/>
    </location>
</feature>
<dbReference type="SUPFAM" id="SSF56176">
    <property type="entry name" value="FAD-binding/transporter-associated domain-like"/>
    <property type="match status" value="1"/>
</dbReference>
<name>A0ABU8XN80_9PROT</name>